<evidence type="ECO:0000256" key="3">
    <source>
        <dbReference type="ARBA" id="ARBA00022694"/>
    </source>
</evidence>
<keyword evidence="9" id="KW-0460">Magnesium</keyword>
<dbReference type="RefSeq" id="WP_306455867.1">
    <property type="nucleotide sequence ID" value="NZ_JACBYR010000001.1"/>
</dbReference>
<keyword evidence="7" id="KW-0692">RNA repair</keyword>
<keyword evidence="10 11" id="KW-0694">RNA-binding</keyword>
<keyword evidence="15" id="KW-0378">Hydrolase</keyword>
<evidence type="ECO:0000256" key="2">
    <source>
        <dbReference type="ARBA" id="ARBA00022679"/>
    </source>
</evidence>
<keyword evidence="2 11" id="KW-0808">Transferase</keyword>
<proteinExistence type="inferred from homology"/>
<gene>
    <name evidence="15" type="ORF">FHW18_000847</name>
</gene>
<sequence length="394" mass="43254">MAAADPALDGLDVYVVGGAVRDALLGLPAGDQDWVVVGATPEQLSDRGFLPVGGDFPVFLHPVTREEYALARTERKSGRGYKGFTFHTGPEVTLEDDLGRRDLTVNAIARHADGRLVDPYGGQRDLADRIFRHVGPAFSEDPVRVLRLARFAARFTDFSIAPETLALCRHMVDDGEVDALVPERVWKEVSRGLMLDRPSRMLDVLADTHALPRVAPGLVWTPRVADLIDRAAQNGLPLAGRYALLCIESADTAALAKRLRTPTECADQARLLQSMVKTLESIGETPSAEQVISLFELTDALRKPDRLSQLLDSAALILPVERDAWRTRWMAWLDVARTVDAGAIAAQHARTPALIKDAVRTARRDALERHLAQHGGQPQQQQNEHPLDGHKDNA</sequence>
<evidence type="ECO:0000313" key="16">
    <source>
        <dbReference type="Proteomes" id="UP000542125"/>
    </source>
</evidence>
<dbReference type="Gene3D" id="1.10.3090.10">
    <property type="entry name" value="cca-adding enzyme, domain 2"/>
    <property type="match status" value="1"/>
</dbReference>
<dbReference type="Gene3D" id="3.30.460.10">
    <property type="entry name" value="Beta Polymerase, domain 2"/>
    <property type="match status" value="1"/>
</dbReference>
<keyword evidence="3" id="KW-0819">tRNA processing</keyword>
<reference evidence="15 16" key="1">
    <citation type="submission" date="2020-07" db="EMBL/GenBank/DDBJ databases">
        <title>Genomic Encyclopedia of Type Strains, Phase IV (KMG-V): Genome sequencing to study the core and pangenomes of soil and plant-associated prokaryotes.</title>
        <authorList>
            <person name="Whitman W."/>
        </authorList>
    </citation>
    <scope>NUCLEOTIDE SEQUENCE [LARGE SCALE GENOMIC DNA]</scope>
    <source>
        <strain evidence="15 16">SAS40</strain>
    </source>
</reference>
<dbReference type="GO" id="GO:0004810">
    <property type="term" value="F:CCA tRNA nucleotidyltransferase activity"/>
    <property type="evidence" value="ECO:0007669"/>
    <property type="project" value="UniProtKB-EC"/>
</dbReference>
<dbReference type="EC" id="3.1.4.-" evidence="15"/>
<evidence type="ECO:0000256" key="12">
    <source>
        <dbReference type="SAM" id="MobiDB-lite"/>
    </source>
</evidence>
<dbReference type="SUPFAM" id="SSF81301">
    <property type="entry name" value="Nucleotidyltransferase"/>
    <property type="match status" value="1"/>
</dbReference>
<evidence type="ECO:0000256" key="7">
    <source>
        <dbReference type="ARBA" id="ARBA00022800"/>
    </source>
</evidence>
<name>A0A7Y9IRF4_9BURK</name>
<dbReference type="GO" id="GO:0046872">
    <property type="term" value="F:metal ion binding"/>
    <property type="evidence" value="ECO:0007669"/>
    <property type="project" value="UniProtKB-KW"/>
</dbReference>
<dbReference type="Pfam" id="PF01743">
    <property type="entry name" value="PolyA_pol"/>
    <property type="match status" value="1"/>
</dbReference>
<comment type="similarity">
    <text evidence="11">Belongs to the tRNA nucleotidyltransferase/poly(A) polymerase family.</text>
</comment>
<dbReference type="GO" id="GO:0003723">
    <property type="term" value="F:RNA binding"/>
    <property type="evidence" value="ECO:0007669"/>
    <property type="project" value="UniProtKB-KW"/>
</dbReference>
<evidence type="ECO:0000256" key="9">
    <source>
        <dbReference type="ARBA" id="ARBA00022842"/>
    </source>
</evidence>
<dbReference type="PANTHER" id="PTHR47545:SF1">
    <property type="entry name" value="MULTIFUNCTIONAL CCA PROTEIN"/>
    <property type="match status" value="1"/>
</dbReference>
<dbReference type="EC" id="3.1.3.-" evidence="15"/>
<organism evidence="15 16">
    <name type="scientific">Pigmentiphaga litoralis</name>
    <dbReference type="NCBI Taxonomy" id="516702"/>
    <lineage>
        <taxon>Bacteria</taxon>
        <taxon>Pseudomonadati</taxon>
        <taxon>Pseudomonadota</taxon>
        <taxon>Betaproteobacteria</taxon>
        <taxon>Burkholderiales</taxon>
        <taxon>Alcaligenaceae</taxon>
        <taxon>Pigmentiphaga</taxon>
    </lineage>
</organism>
<dbReference type="PANTHER" id="PTHR47545">
    <property type="entry name" value="MULTIFUNCTIONAL CCA PROTEIN"/>
    <property type="match status" value="1"/>
</dbReference>
<evidence type="ECO:0000313" key="15">
    <source>
        <dbReference type="EMBL" id="NYE81576.1"/>
    </source>
</evidence>
<feature type="region of interest" description="Disordered" evidence="12">
    <location>
        <begin position="370"/>
        <end position="394"/>
    </location>
</feature>
<evidence type="ECO:0000256" key="4">
    <source>
        <dbReference type="ARBA" id="ARBA00022695"/>
    </source>
</evidence>
<dbReference type="Pfam" id="PF12627">
    <property type="entry name" value="PolyA_pol_RNAbd"/>
    <property type="match status" value="1"/>
</dbReference>
<dbReference type="SUPFAM" id="SSF81891">
    <property type="entry name" value="Poly A polymerase C-terminal region-like"/>
    <property type="match status" value="1"/>
</dbReference>
<protein>
    <submittedName>
        <fullName evidence="15">tRNA nucleotidyltransferase (CCA-adding enzyme)</fullName>
        <ecNumber evidence="15">2.7.7.72</ecNumber>
        <ecNumber evidence="15">3.1.3.-</ecNumber>
        <ecNumber evidence="15">3.1.4.-</ecNumber>
    </submittedName>
</protein>
<accession>A0A7Y9IRF4</accession>
<dbReference type="Proteomes" id="UP000542125">
    <property type="component" value="Unassembled WGS sequence"/>
</dbReference>
<comment type="caution">
    <text evidence="15">The sequence shown here is derived from an EMBL/GenBank/DDBJ whole genome shotgun (WGS) entry which is preliminary data.</text>
</comment>
<dbReference type="GO" id="GO:0005524">
    <property type="term" value="F:ATP binding"/>
    <property type="evidence" value="ECO:0007669"/>
    <property type="project" value="UniProtKB-KW"/>
</dbReference>
<keyword evidence="8" id="KW-0067">ATP-binding</keyword>
<evidence type="ECO:0000259" key="13">
    <source>
        <dbReference type="Pfam" id="PF01743"/>
    </source>
</evidence>
<evidence type="ECO:0000256" key="10">
    <source>
        <dbReference type="ARBA" id="ARBA00022884"/>
    </source>
</evidence>
<keyword evidence="6" id="KW-0547">Nucleotide-binding</keyword>
<evidence type="ECO:0000256" key="8">
    <source>
        <dbReference type="ARBA" id="ARBA00022840"/>
    </source>
</evidence>
<dbReference type="AlphaFoldDB" id="A0A7Y9IRF4"/>
<dbReference type="GO" id="GO:0001680">
    <property type="term" value="P:tRNA 3'-terminal CCA addition"/>
    <property type="evidence" value="ECO:0007669"/>
    <property type="project" value="InterPro"/>
</dbReference>
<feature type="compositionally biased region" description="Low complexity" evidence="12">
    <location>
        <begin position="373"/>
        <end position="382"/>
    </location>
</feature>
<keyword evidence="4 15" id="KW-0548">Nucleotidyltransferase</keyword>
<dbReference type="GO" id="GO:0042245">
    <property type="term" value="P:RNA repair"/>
    <property type="evidence" value="ECO:0007669"/>
    <property type="project" value="UniProtKB-KW"/>
</dbReference>
<dbReference type="InterPro" id="IPR002646">
    <property type="entry name" value="PolA_pol_head_dom"/>
</dbReference>
<evidence type="ECO:0000256" key="6">
    <source>
        <dbReference type="ARBA" id="ARBA00022741"/>
    </source>
</evidence>
<feature type="compositionally biased region" description="Basic and acidic residues" evidence="12">
    <location>
        <begin position="385"/>
        <end position="394"/>
    </location>
</feature>
<keyword evidence="5" id="KW-0479">Metal-binding</keyword>
<dbReference type="EC" id="2.7.7.72" evidence="15"/>
<dbReference type="InterPro" id="IPR032828">
    <property type="entry name" value="PolyA_RNA-bd"/>
</dbReference>
<comment type="cofactor">
    <cofactor evidence="1">
        <name>Mg(2+)</name>
        <dbReference type="ChEBI" id="CHEBI:18420"/>
    </cofactor>
</comment>
<dbReference type="PIRSF" id="PIRSF000813">
    <property type="entry name" value="CCA_bact"/>
    <property type="match status" value="1"/>
</dbReference>
<evidence type="ECO:0000259" key="14">
    <source>
        <dbReference type="Pfam" id="PF12627"/>
    </source>
</evidence>
<dbReference type="InterPro" id="IPR012006">
    <property type="entry name" value="CCA_bact"/>
</dbReference>
<dbReference type="InterPro" id="IPR050124">
    <property type="entry name" value="tRNA_CCA-adding_enzyme"/>
</dbReference>
<dbReference type="GO" id="GO:0016787">
    <property type="term" value="F:hydrolase activity"/>
    <property type="evidence" value="ECO:0007669"/>
    <property type="project" value="UniProtKB-KW"/>
</dbReference>
<evidence type="ECO:0000256" key="5">
    <source>
        <dbReference type="ARBA" id="ARBA00022723"/>
    </source>
</evidence>
<feature type="domain" description="tRNA nucleotidyltransferase/poly(A) polymerase RNA and SrmB- binding" evidence="14">
    <location>
        <begin position="157"/>
        <end position="218"/>
    </location>
</feature>
<evidence type="ECO:0000256" key="1">
    <source>
        <dbReference type="ARBA" id="ARBA00001946"/>
    </source>
</evidence>
<evidence type="ECO:0000256" key="11">
    <source>
        <dbReference type="RuleBase" id="RU003953"/>
    </source>
</evidence>
<dbReference type="InterPro" id="IPR043519">
    <property type="entry name" value="NT_sf"/>
</dbReference>
<dbReference type="EMBL" id="JACBYR010000001">
    <property type="protein sequence ID" value="NYE81576.1"/>
    <property type="molecule type" value="Genomic_DNA"/>
</dbReference>
<feature type="domain" description="Poly A polymerase head" evidence="13">
    <location>
        <begin position="13"/>
        <end position="131"/>
    </location>
</feature>
<keyword evidence="16" id="KW-1185">Reference proteome</keyword>